<feature type="transmembrane region" description="Helical" evidence="1">
    <location>
        <begin position="75"/>
        <end position="93"/>
    </location>
</feature>
<proteinExistence type="predicted"/>
<accession>A0ABQ3X1M3</accession>
<evidence type="ECO:0000313" key="4">
    <source>
        <dbReference type="Proteomes" id="UP000612282"/>
    </source>
</evidence>
<reference evidence="3 4" key="1">
    <citation type="submission" date="2021-01" db="EMBL/GenBank/DDBJ databases">
        <title>Whole genome shotgun sequence of Actinoplanes couchii NBRC 106145.</title>
        <authorList>
            <person name="Komaki H."/>
            <person name="Tamura T."/>
        </authorList>
    </citation>
    <scope>NUCLEOTIDE SEQUENCE [LARGE SCALE GENOMIC DNA]</scope>
    <source>
        <strain evidence="3 4">NBRC 106145</strain>
    </source>
</reference>
<feature type="transmembrane region" description="Helical" evidence="1">
    <location>
        <begin position="126"/>
        <end position="152"/>
    </location>
</feature>
<dbReference type="PANTHER" id="PTHR23028">
    <property type="entry name" value="ACETYLTRANSFERASE"/>
    <property type="match status" value="1"/>
</dbReference>
<dbReference type="Proteomes" id="UP000612282">
    <property type="component" value="Unassembled WGS sequence"/>
</dbReference>
<dbReference type="PANTHER" id="PTHR23028:SF53">
    <property type="entry name" value="ACYL_TRANSF_3 DOMAIN-CONTAINING PROTEIN"/>
    <property type="match status" value="1"/>
</dbReference>
<feature type="transmembrane region" description="Helical" evidence="1">
    <location>
        <begin position="164"/>
        <end position="183"/>
    </location>
</feature>
<feature type="transmembrane region" description="Helical" evidence="1">
    <location>
        <begin position="240"/>
        <end position="260"/>
    </location>
</feature>
<dbReference type="Pfam" id="PF01757">
    <property type="entry name" value="Acyl_transf_3"/>
    <property type="match status" value="1"/>
</dbReference>
<gene>
    <name evidence="3" type="ORF">Aco03nite_007800</name>
</gene>
<evidence type="ECO:0000256" key="1">
    <source>
        <dbReference type="SAM" id="Phobius"/>
    </source>
</evidence>
<keyword evidence="1" id="KW-1133">Transmembrane helix</keyword>
<feature type="transmembrane region" description="Helical" evidence="1">
    <location>
        <begin position="188"/>
        <end position="206"/>
    </location>
</feature>
<dbReference type="EMBL" id="BOMG01000014">
    <property type="protein sequence ID" value="GID52376.1"/>
    <property type="molecule type" value="Genomic_DNA"/>
</dbReference>
<feature type="transmembrane region" description="Helical" evidence="1">
    <location>
        <begin position="301"/>
        <end position="320"/>
    </location>
</feature>
<dbReference type="InterPro" id="IPR002656">
    <property type="entry name" value="Acyl_transf_3_dom"/>
</dbReference>
<keyword evidence="4" id="KW-1185">Reference proteome</keyword>
<dbReference type="InterPro" id="IPR050879">
    <property type="entry name" value="Acyltransferase_3"/>
</dbReference>
<evidence type="ECO:0000313" key="3">
    <source>
        <dbReference type="EMBL" id="GID52376.1"/>
    </source>
</evidence>
<feature type="transmembrane region" description="Helical" evidence="1">
    <location>
        <begin position="99"/>
        <end position="119"/>
    </location>
</feature>
<evidence type="ECO:0000259" key="2">
    <source>
        <dbReference type="Pfam" id="PF01757"/>
    </source>
</evidence>
<feature type="domain" description="Acyltransferase 3" evidence="2">
    <location>
        <begin position="2"/>
        <end position="352"/>
    </location>
</feature>
<keyword evidence="1" id="KW-0812">Transmembrane</keyword>
<feature type="transmembrane region" description="Helical" evidence="1">
    <location>
        <begin position="36"/>
        <end position="54"/>
    </location>
</feature>
<comment type="caution">
    <text evidence="3">The sequence shown here is derived from an EMBL/GenBank/DDBJ whole genome shotgun (WGS) entry which is preliminary data.</text>
</comment>
<keyword evidence="1" id="KW-0472">Membrane</keyword>
<sequence>MAWLDALRAVAVLLVLYAHLTRLVFTDLRAVTGEWLHAGPAGVMLFFLVSGYIIPASLERHGDLRRFWSSRARRLLPLYLAVGAVLVLTGTPVDGPGLLGHVIMLPFLTGVPLITAVFWTLSFEMAFYLLVTGLFAVRVTSSSWPAVILALAGALTAPLVPLRLGQVPVITTVLLVLGLAGVLSRRRWAEVAGGLLVGVLTLTLLTLNMDPAHTRDGLLIVAVMFAGTEIHRADHGRIPWWRAGAVLAVVASCLLAVWLRELADLDALTPRYVTRSVITLLVIGGGFALGMRLRHRPVPAWLSRIGVLSYSIYLVHYVVLELTRPLLSSSVPDPLLAAGYLTMVLGVSWATHRWIETPGQRLWSADAGKHPHLADSRR</sequence>
<name>A0ABQ3X1M3_9ACTN</name>
<protein>
    <recommendedName>
        <fullName evidence="2">Acyltransferase 3 domain-containing protein</fullName>
    </recommendedName>
</protein>
<feature type="transmembrane region" description="Helical" evidence="1">
    <location>
        <begin position="272"/>
        <end position="289"/>
    </location>
</feature>
<organism evidence="3 4">
    <name type="scientific">Actinoplanes couchii</name>
    <dbReference type="NCBI Taxonomy" id="403638"/>
    <lineage>
        <taxon>Bacteria</taxon>
        <taxon>Bacillati</taxon>
        <taxon>Actinomycetota</taxon>
        <taxon>Actinomycetes</taxon>
        <taxon>Micromonosporales</taxon>
        <taxon>Micromonosporaceae</taxon>
        <taxon>Actinoplanes</taxon>
    </lineage>
</organism>